<gene>
    <name evidence="3" type="ORF">KUTeg_008734</name>
</gene>
<feature type="region of interest" description="Disordered" evidence="2">
    <location>
        <begin position="96"/>
        <end position="118"/>
    </location>
</feature>
<dbReference type="EMBL" id="JARBDR010000342">
    <property type="protein sequence ID" value="KAJ8314173.1"/>
    <property type="molecule type" value="Genomic_DNA"/>
</dbReference>
<protein>
    <recommendedName>
        <fullName evidence="5">Golgin subfamily A member 4</fullName>
    </recommendedName>
</protein>
<feature type="compositionally biased region" description="Low complexity" evidence="2">
    <location>
        <begin position="109"/>
        <end position="118"/>
    </location>
</feature>
<dbReference type="Proteomes" id="UP001217089">
    <property type="component" value="Unassembled WGS sequence"/>
</dbReference>
<feature type="coiled-coil region" evidence="1">
    <location>
        <begin position="530"/>
        <end position="557"/>
    </location>
</feature>
<evidence type="ECO:0000256" key="2">
    <source>
        <dbReference type="SAM" id="MobiDB-lite"/>
    </source>
</evidence>
<reference evidence="3 4" key="1">
    <citation type="submission" date="2022-12" db="EMBL/GenBank/DDBJ databases">
        <title>Chromosome-level genome of Tegillarca granosa.</title>
        <authorList>
            <person name="Kim J."/>
        </authorList>
    </citation>
    <scope>NUCLEOTIDE SEQUENCE [LARGE SCALE GENOMIC DNA]</scope>
    <source>
        <strain evidence="3">Teg-2019</strain>
        <tissue evidence="3">Adductor muscle</tissue>
    </source>
</reference>
<evidence type="ECO:0000313" key="3">
    <source>
        <dbReference type="EMBL" id="KAJ8314173.1"/>
    </source>
</evidence>
<feature type="region of interest" description="Disordered" evidence="2">
    <location>
        <begin position="1"/>
        <end position="82"/>
    </location>
</feature>
<keyword evidence="1" id="KW-0175">Coiled coil</keyword>
<evidence type="ECO:0000256" key="1">
    <source>
        <dbReference type="SAM" id="Coils"/>
    </source>
</evidence>
<comment type="caution">
    <text evidence="3">The sequence shown here is derived from an EMBL/GenBank/DDBJ whole genome shotgun (WGS) entry which is preliminary data.</text>
</comment>
<feature type="region of interest" description="Disordered" evidence="2">
    <location>
        <begin position="263"/>
        <end position="288"/>
    </location>
</feature>
<dbReference type="PANTHER" id="PTHR19327">
    <property type="entry name" value="GOLGIN"/>
    <property type="match status" value="1"/>
</dbReference>
<sequence>MFKSLKKKIEQGVSQTGLRNALSPANKEDERTTPQQSPAKPLAESTPKTDHGNENHSATPGEGGSEQARAEPPTGLLVDIPLQEETLETTTDFASALSSLPGNDTPQPTRSRTSSISSVTSDSFFANTSIAHQHYQLPSDIESEIEEQSTNYESYSKEDLYSIIKRYERRALKYKSKFMEIGTIYKDLLQERDKIKNTLTQSQDRAFRRISELKEQIQLDMLAKKDLEDNYRLMLEEKDEHIKVFQTQVRLLKEGKEIPEELEQKLKKDSSKKTDSAPTNDSSNEEIKTLNEKVKRLESLLNRCKETIKGNKEKITQLTEEKQTLQQHLEEKNSEMDKIKGTASPENVNKLQRQMKEARKVIEQLETDREIAIAEVKKQVHEEMELKDQELAELKQQCQLLQENNKEYTERIEKLEKSSQEKLEKSREIIKKMKEDKKQALTEMEERIKAAEKTMEEEKEILIQELSRAKQAAVTCLKDETEKQMSENVRKVSEERDQFWQKQLEEQTKTYQESMILKEKERETVTKQLQDELNVKLQDKEEEMRLAMEERDLQKMAALLQQDSLRDELQLQVTNLNSVLMIIN</sequence>
<keyword evidence="4" id="KW-1185">Reference proteome</keyword>
<name>A0ABQ9FET2_TEGGR</name>
<evidence type="ECO:0008006" key="5">
    <source>
        <dbReference type="Google" id="ProtNLM"/>
    </source>
</evidence>
<accession>A0ABQ9FET2</accession>
<organism evidence="3 4">
    <name type="scientific">Tegillarca granosa</name>
    <name type="common">Malaysian cockle</name>
    <name type="synonym">Anadara granosa</name>
    <dbReference type="NCBI Taxonomy" id="220873"/>
    <lineage>
        <taxon>Eukaryota</taxon>
        <taxon>Metazoa</taxon>
        <taxon>Spiralia</taxon>
        <taxon>Lophotrochozoa</taxon>
        <taxon>Mollusca</taxon>
        <taxon>Bivalvia</taxon>
        <taxon>Autobranchia</taxon>
        <taxon>Pteriomorphia</taxon>
        <taxon>Arcoida</taxon>
        <taxon>Arcoidea</taxon>
        <taxon>Arcidae</taxon>
        <taxon>Tegillarca</taxon>
    </lineage>
</organism>
<feature type="compositionally biased region" description="Polar residues" evidence="2">
    <location>
        <begin position="96"/>
        <end position="108"/>
    </location>
</feature>
<proteinExistence type="predicted"/>
<feature type="compositionally biased region" description="Basic and acidic residues" evidence="2">
    <location>
        <begin position="263"/>
        <end position="275"/>
    </location>
</feature>
<dbReference type="PANTHER" id="PTHR19327:SF0">
    <property type="entry name" value="GOLGIN SUBFAMILY A MEMBER 4"/>
    <property type="match status" value="1"/>
</dbReference>
<evidence type="ECO:0000313" key="4">
    <source>
        <dbReference type="Proteomes" id="UP001217089"/>
    </source>
</evidence>
<feature type="coiled-coil region" evidence="1">
    <location>
        <begin position="185"/>
        <end position="230"/>
    </location>
</feature>